<evidence type="ECO:0000256" key="14">
    <source>
        <dbReference type="ARBA" id="ARBA00023180"/>
    </source>
</evidence>
<keyword evidence="5" id="KW-0808">Transferase</keyword>
<keyword evidence="6 15" id="KW-0812">Transmembrane</keyword>
<dbReference type="InterPro" id="IPR013320">
    <property type="entry name" value="ConA-like_dom_sf"/>
</dbReference>
<accession>A0A8T2VKD9</accession>
<dbReference type="PROSITE" id="PS50011">
    <property type="entry name" value="PROTEIN_KINASE_DOM"/>
    <property type="match status" value="1"/>
</dbReference>
<evidence type="ECO:0000256" key="11">
    <source>
        <dbReference type="ARBA" id="ARBA00022989"/>
    </source>
</evidence>
<keyword evidence="9" id="KW-0547">Nucleotide-binding</keyword>
<evidence type="ECO:0000256" key="13">
    <source>
        <dbReference type="ARBA" id="ARBA00023170"/>
    </source>
</evidence>
<evidence type="ECO:0000256" key="1">
    <source>
        <dbReference type="ARBA" id="ARBA00004251"/>
    </source>
</evidence>
<name>A0A8T2VKD9_CERRI</name>
<dbReference type="GO" id="GO:0002229">
    <property type="term" value="P:defense response to oomycetes"/>
    <property type="evidence" value="ECO:0007669"/>
    <property type="project" value="UniProtKB-ARBA"/>
</dbReference>
<keyword evidence="11 15" id="KW-1133">Transmembrane helix</keyword>
<proteinExistence type="inferred from homology"/>
<dbReference type="InterPro" id="IPR011009">
    <property type="entry name" value="Kinase-like_dom_sf"/>
</dbReference>
<evidence type="ECO:0000313" key="17">
    <source>
        <dbReference type="EMBL" id="KAH7446594.1"/>
    </source>
</evidence>
<dbReference type="InterPro" id="IPR050528">
    <property type="entry name" value="L-type_Lectin-RKs"/>
</dbReference>
<dbReference type="SUPFAM" id="SSF49899">
    <property type="entry name" value="Concanavalin A-like lectins/glucanases"/>
    <property type="match status" value="1"/>
</dbReference>
<dbReference type="AlphaFoldDB" id="A0A8T2VKD9"/>
<dbReference type="SUPFAM" id="SSF56112">
    <property type="entry name" value="Protein kinase-like (PK-like)"/>
    <property type="match status" value="1"/>
</dbReference>
<evidence type="ECO:0000256" key="2">
    <source>
        <dbReference type="ARBA" id="ARBA00008536"/>
    </source>
</evidence>
<evidence type="ECO:0000256" key="7">
    <source>
        <dbReference type="ARBA" id="ARBA00022729"/>
    </source>
</evidence>
<keyword evidence="10" id="KW-0067">ATP-binding</keyword>
<dbReference type="Gene3D" id="3.30.200.20">
    <property type="entry name" value="Phosphorylase Kinase, domain 1"/>
    <property type="match status" value="1"/>
</dbReference>
<comment type="similarity">
    <text evidence="2">In the N-terminal section; belongs to the leguminous lectin family.</text>
</comment>
<dbReference type="FunFam" id="1.10.510.10:FF:000240">
    <property type="entry name" value="Lectin-domain containing receptor kinase A4.3"/>
    <property type="match status" value="1"/>
</dbReference>
<evidence type="ECO:0000256" key="15">
    <source>
        <dbReference type="SAM" id="Phobius"/>
    </source>
</evidence>
<sequence>MGAFEVRNSQPSLTLLHESSQMATLSALISARRRKWLQRERHRPPLLIFSAVFFILCRSSLSCLAESLQFSFTSFNESDGLLTFSEDSNVDNYILQITRNSGTEDVSNSSGQVTYAEPLQLWSSDLNYSASFNTTFLLNIAPIMDGGTNATGGGLTFMLSSAAAESNLPNSFGEWLGLFDGGVAEQDAQRVGIEFDTFMDSFDPDDNHVGIDVNGSVESIVVASLSPDVSLTSSNVSNREGMNTSIWIEYDGDLHILSVYVANQGSDISTKPSEPVISYAIDLRDYLPEIVYVGFSASLGTILESHCIILWDFTSTDVPSSSSSEGLIIGAIVAGVAIILLAALLAFFWIRRRNRTRPFDSLTDLQYGPREFRYRDLKKATDGFSDKCRLGQGGFGPVYKGELLSSDGVVTQVAVKCLARKSEQGEREFIAEVTSMGRMKHRNLVQLLGWSYERKQLMLVYQYMPNGSLDRWIRIGQPALEVMGWERRFHVMKGVAAGLLYLHEEWEMVVIHRDLKPSNVMLDAEFNARIGDFGLAKFIDMKEDSAQTITIAGTPGYIAPECIEEGVVSKETDIYSLGAIAIELATGRRISISFLLSLSRQLEEGSILEIADPRLSDVNATQLELVLRIGVACCHPNPSERPLIREVVHALSSVGGSYPPLAIPFKSSPYSYDKPYNIAVLEDTSTLLTPLLSSDVSTNTST</sequence>
<dbReference type="Pfam" id="PF00069">
    <property type="entry name" value="Pkinase"/>
    <property type="match status" value="1"/>
</dbReference>
<dbReference type="SMART" id="SM00220">
    <property type="entry name" value="S_TKc"/>
    <property type="match status" value="1"/>
</dbReference>
<evidence type="ECO:0000256" key="10">
    <source>
        <dbReference type="ARBA" id="ARBA00022840"/>
    </source>
</evidence>
<keyword evidence="14" id="KW-0325">Glycoprotein</keyword>
<dbReference type="GO" id="GO:0004672">
    <property type="term" value="F:protein kinase activity"/>
    <property type="evidence" value="ECO:0007669"/>
    <property type="project" value="InterPro"/>
</dbReference>
<dbReference type="GO" id="GO:0005524">
    <property type="term" value="F:ATP binding"/>
    <property type="evidence" value="ECO:0007669"/>
    <property type="project" value="UniProtKB-KW"/>
</dbReference>
<dbReference type="GO" id="GO:0030246">
    <property type="term" value="F:carbohydrate binding"/>
    <property type="evidence" value="ECO:0007669"/>
    <property type="project" value="UniProtKB-KW"/>
</dbReference>
<evidence type="ECO:0000313" key="18">
    <source>
        <dbReference type="Proteomes" id="UP000825935"/>
    </source>
</evidence>
<evidence type="ECO:0000256" key="5">
    <source>
        <dbReference type="ARBA" id="ARBA00022679"/>
    </source>
</evidence>
<organism evidence="17 18">
    <name type="scientific">Ceratopteris richardii</name>
    <name type="common">Triangle waterfern</name>
    <dbReference type="NCBI Taxonomy" id="49495"/>
    <lineage>
        <taxon>Eukaryota</taxon>
        <taxon>Viridiplantae</taxon>
        <taxon>Streptophyta</taxon>
        <taxon>Embryophyta</taxon>
        <taxon>Tracheophyta</taxon>
        <taxon>Polypodiopsida</taxon>
        <taxon>Polypodiidae</taxon>
        <taxon>Polypodiales</taxon>
        <taxon>Pteridineae</taxon>
        <taxon>Pteridaceae</taxon>
        <taxon>Parkerioideae</taxon>
        <taxon>Ceratopteris</taxon>
    </lineage>
</organism>
<keyword evidence="13" id="KW-0675">Receptor</keyword>
<dbReference type="Gene3D" id="2.60.120.200">
    <property type="match status" value="1"/>
</dbReference>
<dbReference type="CDD" id="cd06899">
    <property type="entry name" value="lectin_legume_LecRK_Arcelin_ConA"/>
    <property type="match status" value="1"/>
</dbReference>
<dbReference type="GO" id="GO:0005886">
    <property type="term" value="C:plasma membrane"/>
    <property type="evidence" value="ECO:0007669"/>
    <property type="project" value="UniProtKB-SubCell"/>
</dbReference>
<evidence type="ECO:0000259" key="16">
    <source>
        <dbReference type="PROSITE" id="PS50011"/>
    </source>
</evidence>
<dbReference type="InterPro" id="IPR008271">
    <property type="entry name" value="Ser/Thr_kinase_AS"/>
</dbReference>
<evidence type="ECO:0000256" key="12">
    <source>
        <dbReference type="ARBA" id="ARBA00023136"/>
    </source>
</evidence>
<protein>
    <recommendedName>
        <fullName evidence="16">Protein kinase domain-containing protein</fullName>
    </recommendedName>
</protein>
<feature type="transmembrane region" description="Helical" evidence="15">
    <location>
        <begin position="327"/>
        <end position="350"/>
    </location>
</feature>
<dbReference type="PROSITE" id="PS00108">
    <property type="entry name" value="PROTEIN_KINASE_ST"/>
    <property type="match status" value="1"/>
</dbReference>
<dbReference type="InterPro" id="IPR000719">
    <property type="entry name" value="Prot_kinase_dom"/>
</dbReference>
<keyword evidence="4" id="KW-1003">Cell membrane</keyword>
<evidence type="ECO:0000256" key="4">
    <source>
        <dbReference type="ARBA" id="ARBA00022475"/>
    </source>
</evidence>
<evidence type="ECO:0000256" key="6">
    <source>
        <dbReference type="ARBA" id="ARBA00022692"/>
    </source>
</evidence>
<keyword evidence="8" id="KW-0430">Lectin</keyword>
<dbReference type="Pfam" id="PF00139">
    <property type="entry name" value="Lectin_legB"/>
    <property type="match status" value="1"/>
</dbReference>
<dbReference type="PANTHER" id="PTHR27007">
    <property type="match status" value="1"/>
</dbReference>
<reference evidence="17" key="1">
    <citation type="submission" date="2021-08" db="EMBL/GenBank/DDBJ databases">
        <title>WGS assembly of Ceratopteris richardii.</title>
        <authorList>
            <person name="Marchant D.B."/>
            <person name="Chen G."/>
            <person name="Jenkins J."/>
            <person name="Shu S."/>
            <person name="Leebens-Mack J."/>
            <person name="Grimwood J."/>
            <person name="Schmutz J."/>
            <person name="Soltis P."/>
            <person name="Soltis D."/>
            <person name="Chen Z.-H."/>
        </authorList>
    </citation>
    <scope>NUCLEOTIDE SEQUENCE</scope>
    <source>
        <strain evidence="17">Whitten #5841</strain>
        <tissue evidence="17">Leaf</tissue>
    </source>
</reference>
<keyword evidence="7" id="KW-0732">Signal</keyword>
<evidence type="ECO:0000256" key="8">
    <source>
        <dbReference type="ARBA" id="ARBA00022734"/>
    </source>
</evidence>
<keyword evidence="18" id="KW-1185">Reference proteome</keyword>
<evidence type="ECO:0000256" key="9">
    <source>
        <dbReference type="ARBA" id="ARBA00022741"/>
    </source>
</evidence>
<dbReference type="FunFam" id="3.30.200.20:FF:000178">
    <property type="entry name" value="serine/threonine-protein kinase PBS1-like"/>
    <property type="match status" value="1"/>
</dbReference>
<comment type="subcellular location">
    <subcellularLocation>
        <location evidence="1">Cell membrane</location>
        <topology evidence="1">Single-pass type I membrane protein</topology>
    </subcellularLocation>
</comment>
<dbReference type="OrthoDB" id="1913956at2759"/>
<comment type="caution">
    <text evidence="17">The sequence shown here is derived from an EMBL/GenBank/DDBJ whole genome shotgun (WGS) entry which is preliminary data.</text>
</comment>
<dbReference type="Proteomes" id="UP000825935">
    <property type="component" value="Chromosome 1"/>
</dbReference>
<evidence type="ECO:0000256" key="3">
    <source>
        <dbReference type="ARBA" id="ARBA00010217"/>
    </source>
</evidence>
<dbReference type="EMBL" id="CM035406">
    <property type="protein sequence ID" value="KAH7446594.1"/>
    <property type="molecule type" value="Genomic_DNA"/>
</dbReference>
<dbReference type="Gene3D" id="1.10.510.10">
    <property type="entry name" value="Transferase(Phosphotransferase) domain 1"/>
    <property type="match status" value="1"/>
</dbReference>
<comment type="similarity">
    <text evidence="3">In the C-terminal section; belongs to the protein kinase superfamily. Ser/Thr protein kinase family.</text>
</comment>
<keyword evidence="12 15" id="KW-0472">Membrane</keyword>
<dbReference type="InterPro" id="IPR001220">
    <property type="entry name" value="Legume_lectin_dom"/>
</dbReference>
<feature type="domain" description="Protein kinase" evidence="16">
    <location>
        <begin position="384"/>
        <end position="661"/>
    </location>
</feature>
<gene>
    <name evidence="17" type="ORF">KP509_01G063600</name>
</gene>